<keyword evidence="3" id="KW-1185">Reference proteome</keyword>
<name>A0ABQ8JHS2_DERPT</name>
<comment type="caution">
    <text evidence="2">The sequence shown here is derived from an EMBL/GenBank/DDBJ whole genome shotgun (WGS) entry which is preliminary data.</text>
</comment>
<reference evidence="2 3" key="2">
    <citation type="journal article" date="2022" name="Mol. Biol. Evol.">
        <title>Comparative Genomics Reveals Insights into the Divergent Evolution of Astigmatic Mites and Household Pest Adaptations.</title>
        <authorList>
            <person name="Xiong Q."/>
            <person name="Wan A.T."/>
            <person name="Liu X."/>
            <person name="Fung C.S."/>
            <person name="Xiao X."/>
            <person name="Malainual N."/>
            <person name="Hou J."/>
            <person name="Wang L."/>
            <person name="Wang M."/>
            <person name="Yang K.Y."/>
            <person name="Cui Y."/>
            <person name="Leung E.L."/>
            <person name="Nong W."/>
            <person name="Shin S.K."/>
            <person name="Au S.W."/>
            <person name="Jeong K.Y."/>
            <person name="Chew F.T."/>
            <person name="Hui J.H."/>
            <person name="Leung T.F."/>
            <person name="Tungtrongchitr A."/>
            <person name="Zhong N."/>
            <person name="Liu Z."/>
            <person name="Tsui S.K."/>
        </authorList>
    </citation>
    <scope>NUCLEOTIDE SEQUENCE [LARGE SCALE GENOMIC DNA]</scope>
    <source>
        <strain evidence="2">Derp</strain>
    </source>
</reference>
<gene>
    <name evidence="2" type="ORF">DERP_002434</name>
</gene>
<sequence length="96" mass="10811">MFDKERCLKSSCSALITGFGPSTNLRLNLDKGYSNLFSSSSNLFLNISMNPLKVLRSFSVIVRIALISLLMVRLFSRNNSPIKDFAFHPKDHSIDI</sequence>
<organism evidence="2 3">
    <name type="scientific">Dermatophagoides pteronyssinus</name>
    <name type="common">European house dust mite</name>
    <dbReference type="NCBI Taxonomy" id="6956"/>
    <lineage>
        <taxon>Eukaryota</taxon>
        <taxon>Metazoa</taxon>
        <taxon>Ecdysozoa</taxon>
        <taxon>Arthropoda</taxon>
        <taxon>Chelicerata</taxon>
        <taxon>Arachnida</taxon>
        <taxon>Acari</taxon>
        <taxon>Acariformes</taxon>
        <taxon>Sarcoptiformes</taxon>
        <taxon>Astigmata</taxon>
        <taxon>Psoroptidia</taxon>
        <taxon>Analgoidea</taxon>
        <taxon>Pyroglyphidae</taxon>
        <taxon>Dermatophagoidinae</taxon>
        <taxon>Dermatophagoides</taxon>
    </lineage>
</organism>
<protein>
    <submittedName>
        <fullName evidence="2">Uncharacterized protein</fullName>
    </submittedName>
</protein>
<dbReference type="EMBL" id="NJHN03000037">
    <property type="protein sequence ID" value="KAH9422139.1"/>
    <property type="molecule type" value="Genomic_DNA"/>
</dbReference>
<keyword evidence="1" id="KW-0812">Transmembrane</keyword>
<feature type="transmembrane region" description="Helical" evidence="1">
    <location>
        <begin position="54"/>
        <end position="75"/>
    </location>
</feature>
<accession>A0ABQ8JHS2</accession>
<keyword evidence="1" id="KW-1133">Transmembrane helix</keyword>
<evidence type="ECO:0000313" key="3">
    <source>
        <dbReference type="Proteomes" id="UP000887458"/>
    </source>
</evidence>
<evidence type="ECO:0000313" key="2">
    <source>
        <dbReference type="EMBL" id="KAH9422139.1"/>
    </source>
</evidence>
<evidence type="ECO:0000256" key="1">
    <source>
        <dbReference type="SAM" id="Phobius"/>
    </source>
</evidence>
<keyword evidence="1" id="KW-0472">Membrane</keyword>
<proteinExistence type="predicted"/>
<reference evidence="2 3" key="1">
    <citation type="journal article" date="2018" name="J. Allergy Clin. Immunol.">
        <title>High-quality assembly of Dermatophagoides pteronyssinus genome and transcriptome reveals a wide range of novel allergens.</title>
        <authorList>
            <person name="Liu X.Y."/>
            <person name="Yang K.Y."/>
            <person name="Wang M.Q."/>
            <person name="Kwok J.S."/>
            <person name="Zeng X."/>
            <person name="Yang Z."/>
            <person name="Xiao X.J."/>
            <person name="Lau C.P."/>
            <person name="Li Y."/>
            <person name="Huang Z.M."/>
            <person name="Ba J.G."/>
            <person name="Yim A.K."/>
            <person name="Ouyang C.Y."/>
            <person name="Ngai S.M."/>
            <person name="Chan T.F."/>
            <person name="Leung E.L."/>
            <person name="Liu L."/>
            <person name="Liu Z.G."/>
            <person name="Tsui S.K."/>
        </authorList>
    </citation>
    <scope>NUCLEOTIDE SEQUENCE [LARGE SCALE GENOMIC DNA]</scope>
    <source>
        <strain evidence="2">Derp</strain>
    </source>
</reference>
<dbReference type="Proteomes" id="UP000887458">
    <property type="component" value="Unassembled WGS sequence"/>
</dbReference>